<keyword evidence="1" id="KW-1133">Transmembrane helix</keyword>
<accession>A0A9D1VBS7</accession>
<gene>
    <name evidence="2" type="ORF">H9862_06760</name>
</gene>
<keyword evidence="1" id="KW-0812">Transmembrane</keyword>
<evidence type="ECO:0000256" key="1">
    <source>
        <dbReference type="SAM" id="Phobius"/>
    </source>
</evidence>
<reference evidence="2" key="2">
    <citation type="submission" date="2021-04" db="EMBL/GenBank/DDBJ databases">
        <authorList>
            <person name="Gilroy R."/>
        </authorList>
    </citation>
    <scope>NUCLEOTIDE SEQUENCE</scope>
    <source>
        <strain evidence="2">14975</strain>
    </source>
</reference>
<dbReference type="EMBL" id="DXFQ01000123">
    <property type="protein sequence ID" value="HIX20282.1"/>
    <property type="molecule type" value="Genomic_DNA"/>
</dbReference>
<dbReference type="InterPro" id="IPR012902">
    <property type="entry name" value="N_methyl_site"/>
</dbReference>
<proteinExistence type="predicted"/>
<dbReference type="Pfam" id="PF07963">
    <property type="entry name" value="N_methyl"/>
    <property type="match status" value="1"/>
</dbReference>
<protein>
    <submittedName>
        <fullName evidence="2">Type II secretion system GspH family protein</fullName>
    </submittedName>
</protein>
<keyword evidence="1" id="KW-0472">Membrane</keyword>
<dbReference type="AlphaFoldDB" id="A0A9D1VBS7"/>
<feature type="transmembrane region" description="Helical" evidence="1">
    <location>
        <begin position="20"/>
        <end position="39"/>
    </location>
</feature>
<comment type="caution">
    <text evidence="2">The sequence shown here is derived from an EMBL/GenBank/DDBJ whole genome shotgun (WGS) entry which is preliminary data.</text>
</comment>
<organism evidence="2 3">
    <name type="scientific">Candidatus Akkermansia intestinigallinarum</name>
    <dbReference type="NCBI Taxonomy" id="2838431"/>
    <lineage>
        <taxon>Bacteria</taxon>
        <taxon>Pseudomonadati</taxon>
        <taxon>Verrucomicrobiota</taxon>
        <taxon>Verrucomicrobiia</taxon>
        <taxon>Verrucomicrobiales</taxon>
        <taxon>Akkermansiaceae</taxon>
        <taxon>Akkermansia</taxon>
    </lineage>
</organism>
<dbReference type="NCBIfam" id="TIGR02532">
    <property type="entry name" value="IV_pilin_GFxxxE"/>
    <property type="match status" value="1"/>
</dbReference>
<evidence type="ECO:0000313" key="3">
    <source>
        <dbReference type="Proteomes" id="UP000823964"/>
    </source>
</evidence>
<evidence type="ECO:0000313" key="2">
    <source>
        <dbReference type="EMBL" id="HIX20282.1"/>
    </source>
</evidence>
<reference evidence="2" key="1">
    <citation type="journal article" date="2021" name="PeerJ">
        <title>Extensive microbial diversity within the chicken gut microbiome revealed by metagenomics and culture.</title>
        <authorList>
            <person name="Gilroy R."/>
            <person name="Ravi A."/>
            <person name="Getino M."/>
            <person name="Pursley I."/>
            <person name="Horton D.L."/>
            <person name="Alikhan N.F."/>
            <person name="Baker D."/>
            <person name="Gharbi K."/>
            <person name="Hall N."/>
            <person name="Watson M."/>
            <person name="Adriaenssens E.M."/>
            <person name="Foster-Nyarko E."/>
            <person name="Jarju S."/>
            <person name="Secka A."/>
            <person name="Antonio M."/>
            <person name="Oren A."/>
            <person name="Chaudhuri R.R."/>
            <person name="La Ragione R."/>
            <person name="Hildebrand F."/>
            <person name="Pallen M.J."/>
        </authorList>
    </citation>
    <scope>NUCLEOTIDE SEQUENCE</scope>
    <source>
        <strain evidence="2">14975</strain>
    </source>
</reference>
<sequence length="248" mass="27155">MYYGRRLSPARGFTLVETLLAISLVSILIALFLTVFVPARKMVQDALGRQNVESVSSVLRAEMSTLKPHEAARPGAKRSSKGSYVSAFDKAFDWLQASKKPETAVVIFSYRADTSKKAQDGIYPALQGGRNLPGYSSTLISVACPMDDTRYSKFIPDAVGPVYVVRMTQLVYDGKGGFSPADRPGMIKGGSNAEGYITKESSRDLSGAAVFFRADFFLMQPKNPARYKGRSWAQLGTPSFSTNMSFRL</sequence>
<dbReference type="PROSITE" id="PS00409">
    <property type="entry name" value="PROKAR_NTER_METHYL"/>
    <property type="match status" value="1"/>
</dbReference>
<dbReference type="Proteomes" id="UP000823964">
    <property type="component" value="Unassembled WGS sequence"/>
</dbReference>
<name>A0A9D1VBS7_9BACT</name>